<gene>
    <name evidence="1" type="ordered locus">Deide_1p00915</name>
</gene>
<evidence type="ECO:0000313" key="2">
    <source>
        <dbReference type="Proteomes" id="UP000002208"/>
    </source>
</evidence>
<accession>C1D262</accession>
<dbReference type="Proteomes" id="UP000002208">
    <property type="component" value="Plasmid 1"/>
</dbReference>
<organism evidence="1 2">
    <name type="scientific">Deinococcus deserti (strain DSM 17065 / CIP 109153 / LMG 22923 / VCD115)</name>
    <dbReference type="NCBI Taxonomy" id="546414"/>
    <lineage>
        <taxon>Bacteria</taxon>
        <taxon>Thermotogati</taxon>
        <taxon>Deinococcota</taxon>
        <taxon>Deinococci</taxon>
        <taxon>Deinococcales</taxon>
        <taxon>Deinococcaceae</taxon>
        <taxon>Deinococcus</taxon>
    </lineage>
</organism>
<proteinExistence type="predicted"/>
<protein>
    <submittedName>
        <fullName evidence="1">Uncharacterized protein</fullName>
    </submittedName>
</protein>
<keyword evidence="2" id="KW-1185">Reference proteome</keyword>
<reference evidence="1 2" key="1">
    <citation type="journal article" date="2009" name="PLoS Genet.">
        <title>Alliance of proteomics and genomics to unravel the specificities of Sahara bacterium Deinococcus deserti.</title>
        <authorList>
            <person name="de Groot A."/>
            <person name="Dulermo R."/>
            <person name="Ortet P."/>
            <person name="Blanchard L."/>
            <person name="Guerin P."/>
            <person name="Fernandez B."/>
            <person name="Vacherie B."/>
            <person name="Dossat C."/>
            <person name="Jolivet E."/>
            <person name="Siguier P."/>
            <person name="Chandler M."/>
            <person name="Barakat M."/>
            <person name="Dedieu A."/>
            <person name="Barbe V."/>
            <person name="Heulin T."/>
            <person name="Sommer S."/>
            <person name="Achouak W."/>
            <person name="Armengaud J."/>
        </authorList>
    </citation>
    <scope>NUCLEOTIDE SEQUENCE [LARGE SCALE GENOMIC DNA]</scope>
    <source>
        <strain evidence="2">DSM 17065 / CIP 109153 / LMG 22923 / VCD115</strain>
        <plasmid evidence="2">pDeide1</plasmid>
    </source>
</reference>
<name>C1D262_DEIDV</name>
<sequence length="131" mass="14508">MLHPSAEKAVLLPEGFACALFTVAASGEAKRQNMGSLPVMMNGTDTPSQGMKHTLINVWPSYAYEAVPNTWARVYQEIKSSSKNGSRLFLRCSLTEFLIAQRHLYAIEAESSREAGARRLLYKSRGNKVSL</sequence>
<geneLocation type="plasmid" evidence="2">
    <name>pDeide1</name>
</geneLocation>
<dbReference type="AlphaFoldDB" id="C1D262"/>
<keyword evidence="1" id="KW-0614">Plasmid</keyword>
<dbReference type="HOGENOM" id="CLU_1924123_0_0_0"/>
<dbReference type="KEGG" id="ddr:Deide_1p00915"/>
<evidence type="ECO:0000313" key="1">
    <source>
        <dbReference type="EMBL" id="ACO47501.2"/>
    </source>
</evidence>
<dbReference type="EMBL" id="CP001115">
    <property type="protein sequence ID" value="ACO47501.2"/>
    <property type="molecule type" value="Genomic_DNA"/>
</dbReference>